<dbReference type="OrthoDB" id="8595277at2"/>
<protein>
    <submittedName>
        <fullName evidence="3">Uncharacterized protein</fullName>
    </submittedName>
</protein>
<dbReference type="InterPro" id="IPR024467">
    <property type="entry name" value="Xre/MbcA/ParS-like_toxin-bd"/>
</dbReference>
<sequence length="134" mass="14883">MHAIIGVDPEDHGALLSLVREGLSASVIRRLEIAYGATQSEIAQALRIPLTTLRRRLRQDEQLTVDESDRVIRLARIKDLALGMMHGDDQAAVAWLRAPREILGNESPMVRANTEVGAREVEDLIGRIRHGVFS</sequence>
<dbReference type="InterPro" id="IPR046847">
    <property type="entry name" value="Xre-like_HTH"/>
</dbReference>
<proteinExistence type="predicted"/>
<evidence type="ECO:0000259" key="1">
    <source>
        <dbReference type="Pfam" id="PF09722"/>
    </source>
</evidence>
<dbReference type="GO" id="GO:0003677">
    <property type="term" value="F:DNA binding"/>
    <property type="evidence" value="ECO:0007669"/>
    <property type="project" value="InterPro"/>
</dbReference>
<evidence type="ECO:0000313" key="4">
    <source>
        <dbReference type="Proteomes" id="UP000019442"/>
    </source>
</evidence>
<feature type="domain" description="Antitoxin Xre-like helix-turn-helix" evidence="2">
    <location>
        <begin position="15"/>
        <end position="76"/>
    </location>
</feature>
<dbReference type="EMBL" id="CP007268">
    <property type="protein sequence ID" value="AHK79068.1"/>
    <property type="molecule type" value="Genomic_DNA"/>
</dbReference>
<organism evidence="3 4">
    <name type="scientific">Ectothiorhodospira haloalkaliphila</name>
    <dbReference type="NCBI Taxonomy" id="421628"/>
    <lineage>
        <taxon>Bacteria</taxon>
        <taxon>Pseudomonadati</taxon>
        <taxon>Pseudomonadota</taxon>
        <taxon>Gammaproteobacteria</taxon>
        <taxon>Chromatiales</taxon>
        <taxon>Ectothiorhodospiraceae</taxon>
        <taxon>Ectothiorhodospira</taxon>
    </lineage>
</organism>
<dbReference type="HOGENOM" id="CLU_109353_3_0_6"/>
<dbReference type="Proteomes" id="UP000019442">
    <property type="component" value="Chromosome"/>
</dbReference>
<keyword evidence="4" id="KW-1185">Reference proteome</keyword>
<dbReference type="Pfam" id="PF20432">
    <property type="entry name" value="Xre-like-HTH"/>
    <property type="match status" value="1"/>
</dbReference>
<dbReference type="AlphaFoldDB" id="W8KIR8"/>
<dbReference type="Pfam" id="PF09722">
    <property type="entry name" value="Xre_MbcA_ParS_C"/>
    <property type="match status" value="1"/>
</dbReference>
<evidence type="ECO:0000259" key="2">
    <source>
        <dbReference type="Pfam" id="PF20432"/>
    </source>
</evidence>
<dbReference type="RefSeq" id="WP_025281491.1">
    <property type="nucleotide sequence ID" value="NZ_CP007268.1"/>
</dbReference>
<accession>W8KIR8</accession>
<name>W8KIR8_9GAMM</name>
<reference evidence="4" key="2">
    <citation type="submission" date="2014-02" db="EMBL/GenBank/DDBJ databases">
        <title>Draft Genome Sequence of extremely halophilic bacteria Halorhodospira halochloris.</title>
        <authorList>
            <person name="Singh K.S."/>
        </authorList>
    </citation>
    <scope>NUCLEOTIDE SEQUENCE [LARGE SCALE GENOMIC DNA]</scope>
    <source>
        <strain evidence="4">A</strain>
    </source>
</reference>
<reference evidence="3 4" key="1">
    <citation type="journal article" date="2014" name="J Genomics">
        <title>Draft Genome Sequence of the Extremely Halophilic Phototrophic Purple Sulfur Bacterium Halorhodospira halochloris.</title>
        <authorList>
            <person name="Singh K.S."/>
            <person name="Kirksey J."/>
            <person name="Hoff W.D."/>
            <person name="Deole R."/>
        </authorList>
    </citation>
    <scope>NUCLEOTIDE SEQUENCE [LARGE SCALE GENOMIC DNA]</scope>
    <source>
        <strain evidence="3 4">A</strain>
    </source>
</reference>
<feature type="domain" description="Antitoxin Xre/MbcA/ParS-like toxin-binding" evidence="1">
    <location>
        <begin position="82"/>
        <end position="131"/>
    </location>
</feature>
<evidence type="ECO:0000313" key="3">
    <source>
        <dbReference type="EMBL" id="AHK79068.1"/>
    </source>
</evidence>
<gene>
    <name evidence="3" type="ORF">M911_07720</name>
</gene>
<dbReference type="InterPro" id="IPR011979">
    <property type="entry name" value="Antitox_Xre"/>
</dbReference>
<dbReference type="NCBIfam" id="TIGR02293">
    <property type="entry name" value="TAS_TIGR02293"/>
    <property type="match status" value="1"/>
</dbReference>
<dbReference type="KEGG" id="hhc:M911_07720"/>